<dbReference type="Gene3D" id="1.10.150.870">
    <property type="match status" value="1"/>
</dbReference>
<dbReference type="NCBIfam" id="TIGR01443">
    <property type="entry name" value="intein_Cterm"/>
    <property type="match status" value="1"/>
</dbReference>
<dbReference type="PANTHER" id="PTHR32294:SF0">
    <property type="entry name" value="DNA POLYMERASE III SUBUNIT ALPHA"/>
    <property type="match status" value="1"/>
</dbReference>
<dbReference type="PANTHER" id="PTHR32294">
    <property type="entry name" value="DNA POLYMERASE III SUBUNIT ALPHA"/>
    <property type="match status" value="1"/>
</dbReference>
<keyword evidence="2" id="KW-0548">Nucleotidyltransferase</keyword>
<evidence type="ECO:0000313" key="3">
    <source>
        <dbReference type="Proteomes" id="UP000323569"/>
    </source>
</evidence>
<evidence type="ECO:0000259" key="1">
    <source>
        <dbReference type="SMART" id="SM00305"/>
    </source>
</evidence>
<dbReference type="GO" id="GO:0006260">
    <property type="term" value="P:DNA replication"/>
    <property type="evidence" value="ECO:0007669"/>
    <property type="project" value="InterPro"/>
</dbReference>
<dbReference type="CDD" id="cd04485">
    <property type="entry name" value="DnaE_OBF"/>
    <property type="match status" value="1"/>
</dbReference>
<keyword evidence="2" id="KW-0808">Transferase</keyword>
<dbReference type="InterPro" id="IPR003586">
    <property type="entry name" value="Hint_dom_C"/>
</dbReference>
<dbReference type="Proteomes" id="UP000323569">
    <property type="component" value="Unassembled WGS sequence"/>
</dbReference>
<feature type="domain" description="Hint" evidence="1">
    <location>
        <begin position="20"/>
        <end position="66"/>
    </location>
</feature>
<dbReference type="EMBL" id="BHVO01000002">
    <property type="protein sequence ID" value="GCA68677.1"/>
    <property type="molecule type" value="Genomic_DNA"/>
</dbReference>
<dbReference type="EC" id="2.7.7.7" evidence="2"/>
<dbReference type="GO" id="GO:0003676">
    <property type="term" value="F:nucleic acid binding"/>
    <property type="evidence" value="ECO:0007669"/>
    <property type="project" value="InterPro"/>
</dbReference>
<dbReference type="GO" id="GO:0008408">
    <property type="term" value="F:3'-5' exonuclease activity"/>
    <property type="evidence" value="ECO:0007669"/>
    <property type="project" value="InterPro"/>
</dbReference>
<dbReference type="SMART" id="SM00305">
    <property type="entry name" value="HintC"/>
    <property type="match status" value="1"/>
</dbReference>
<sequence length="469" mass="52773">MREQINAIFLLAPLSKSLESWVTNMVKIIGRQSLGRKPVYDIGVEKDHNFLLGNGLIASNCFNKSHSTAYAYVTYQTAYLKANYPVEYMTALLTASSDNQDKVEKYRENCQKMNIDVEPPDINRSQKHFTPIGRKILFGLSAVRNLGENAIEAILKAREATGGKFTSLGDFCERVDLRVINKRALETLIYSGAFDKIQPNRHQLIEDLELVVAWAQKRTKEKESGQMNIFDMLGGSIENKQESEFEQSPSATAVEDFSLQEKLRLEKEHLGFYVSEHPLKALQRAAQVLSPINLADLEEHKTRKKVSAIVLLNAVKKIMTKKGTPMAFLTLEDASGQSEAVVFSDSYERLQKLLVEEATLMVWGKVDRRDDRVQLIIEDAEPIETIKMVMVNLSLQDVVNQNRQNLLKSILQSGDKQKAKVPVIASIGAGTQRQFVRLGQNYWVEDDNSVLESLKVAGFLANSAPLINH</sequence>
<dbReference type="Gene3D" id="2.170.16.10">
    <property type="entry name" value="Hedgehog/Intein (Hint) domain"/>
    <property type="match status" value="1"/>
</dbReference>
<dbReference type="InterPro" id="IPR004365">
    <property type="entry name" value="NA-bd_OB_tRNA"/>
</dbReference>
<comment type="caution">
    <text evidence="2">The sequence shown here is derived from an EMBL/GenBank/DDBJ whole genome shotgun (WGS) entry which is preliminary data.</text>
</comment>
<dbReference type="InterPro" id="IPR029460">
    <property type="entry name" value="DNAPol_HHH"/>
</dbReference>
<dbReference type="GO" id="GO:0003887">
    <property type="term" value="F:DNA-directed DNA polymerase activity"/>
    <property type="evidence" value="ECO:0007669"/>
    <property type="project" value="UniProtKB-EC"/>
</dbReference>
<dbReference type="AlphaFoldDB" id="A0A5A5R632"/>
<gene>
    <name evidence="2" type="primary">dnaE_1</name>
    <name evidence="2" type="ORF">MiYa_00192</name>
</gene>
<dbReference type="PROSITE" id="PS50818">
    <property type="entry name" value="INTEIN_C_TER"/>
    <property type="match status" value="1"/>
</dbReference>
<dbReference type="InterPro" id="IPR004805">
    <property type="entry name" value="DnaE2/DnaE/PolC"/>
</dbReference>
<reference evidence="2 3" key="1">
    <citation type="submission" date="2018-09" db="EMBL/GenBank/DDBJ databases">
        <title>Evolutionary history of phycoerythrin pigmentation in the water bloom-forming cyanobacterium Microcystis aeruginosa.</title>
        <authorList>
            <person name="Tanabe Y."/>
            <person name="Tanabe Y."/>
            <person name="Yamaguchi H."/>
        </authorList>
    </citation>
    <scope>NUCLEOTIDE SEQUENCE [LARGE SCALE GENOMIC DNA]</scope>
    <source>
        <strain evidence="2 3">NIES-2519</strain>
    </source>
</reference>
<organism evidence="2 3">
    <name type="scientific">Microcystis aeruginosa NIES-2519</name>
    <dbReference type="NCBI Taxonomy" id="2303981"/>
    <lineage>
        <taxon>Bacteria</taxon>
        <taxon>Bacillati</taxon>
        <taxon>Cyanobacteriota</taxon>
        <taxon>Cyanophyceae</taxon>
        <taxon>Oscillatoriophycideae</taxon>
        <taxon>Chroococcales</taxon>
        <taxon>Microcystaceae</taxon>
        <taxon>Microcystis</taxon>
    </lineage>
</organism>
<protein>
    <submittedName>
        <fullName evidence="2">DNA polymerase III subunit alpha</fullName>
        <ecNumber evidence="2">2.7.7.7</ecNumber>
    </submittedName>
</protein>
<dbReference type="NCBIfam" id="NF005616">
    <property type="entry name" value="PRK07373.1"/>
    <property type="match status" value="1"/>
</dbReference>
<dbReference type="Pfam" id="PF01336">
    <property type="entry name" value="tRNA_anti-codon"/>
    <property type="match status" value="1"/>
</dbReference>
<proteinExistence type="predicted"/>
<evidence type="ECO:0000313" key="2">
    <source>
        <dbReference type="EMBL" id="GCA68677.1"/>
    </source>
</evidence>
<dbReference type="InterPro" id="IPR030934">
    <property type="entry name" value="Intein_C"/>
</dbReference>
<accession>A0A5A5R632</accession>
<name>A0A5A5R632_MICAE</name>
<dbReference type="Pfam" id="PF14579">
    <property type="entry name" value="HHH_6"/>
    <property type="match status" value="1"/>
</dbReference>